<keyword evidence="3" id="KW-1185">Reference proteome</keyword>
<protein>
    <submittedName>
        <fullName evidence="2">Uncharacterized protein</fullName>
    </submittedName>
</protein>
<dbReference type="AlphaFoldDB" id="W7EBR1"/>
<feature type="non-terminal residue" evidence="2">
    <location>
        <position position="441"/>
    </location>
</feature>
<dbReference type="OrthoDB" id="3798868at2759"/>
<dbReference type="GeneID" id="26257743"/>
<gene>
    <name evidence="2" type="ORF">COCVIDRAFT_64605</name>
</gene>
<dbReference type="Proteomes" id="UP000054337">
    <property type="component" value="Unassembled WGS sequence"/>
</dbReference>
<reference evidence="2 3" key="1">
    <citation type="journal article" date="2013" name="PLoS Genet.">
        <title>Comparative genome structure, secondary metabolite, and effector coding capacity across Cochliobolus pathogens.</title>
        <authorList>
            <person name="Condon B.J."/>
            <person name="Leng Y."/>
            <person name="Wu D."/>
            <person name="Bushley K.E."/>
            <person name="Ohm R.A."/>
            <person name="Otillar R."/>
            <person name="Martin J."/>
            <person name="Schackwitz W."/>
            <person name="Grimwood J."/>
            <person name="MohdZainudin N."/>
            <person name="Xue C."/>
            <person name="Wang R."/>
            <person name="Manning V.A."/>
            <person name="Dhillon B."/>
            <person name="Tu Z.J."/>
            <person name="Steffenson B.J."/>
            <person name="Salamov A."/>
            <person name="Sun H."/>
            <person name="Lowry S."/>
            <person name="LaButti K."/>
            <person name="Han J."/>
            <person name="Copeland A."/>
            <person name="Lindquist E."/>
            <person name="Barry K."/>
            <person name="Schmutz J."/>
            <person name="Baker S.E."/>
            <person name="Ciuffetti L.M."/>
            <person name="Grigoriev I.V."/>
            <person name="Zhong S."/>
            <person name="Turgeon B.G."/>
        </authorList>
    </citation>
    <scope>NUCLEOTIDE SEQUENCE [LARGE SCALE GENOMIC DNA]</scope>
    <source>
        <strain evidence="2 3">FI3</strain>
    </source>
</reference>
<sequence length="441" mass="50266">MVLYDEDGRVVIVHEEYLEDEARNEWMRAHKDPSYPDPISVCKQRSGPKSTEDVKIIIEEQYFKTLYCEKQCGWGSDFEWIKGFKQGGDKELSRSLCRETLILCSSFAKDHFTYNPGSDELRLPVCYPQVEFKDPVDEQLAYIRADEIEAYVIPWFDKVKTYMSSQKSKDTTDDNQPKRSHHATNQKMKNYLTAPNGPIAMEIPSSLLEKIHLYNCMLQFGLPKFIQSPLIDALIHQLYKTKLSACHLDAIETTIGRLYSRGLAILDPVINHLIGTYSLRLLPDRNHPKPAGARKRKCTHYTPLQTNKLSAEDVVRLDGSLENKMERENLRVVDFSETNRRYLKFTRYNVPRGKFGRGSCLLPPKLPVLGHCIKHWSGVRKRGGTSAAHTGLPLNVGWGRKFMKGGDGVLADEGDHEVDGGNRLIGWEYFWKSGPGLGDGK</sequence>
<evidence type="ECO:0000256" key="1">
    <source>
        <dbReference type="SAM" id="MobiDB-lite"/>
    </source>
</evidence>
<dbReference type="HOGENOM" id="CLU_031810_0_0_1"/>
<evidence type="ECO:0000313" key="3">
    <source>
        <dbReference type="Proteomes" id="UP000054337"/>
    </source>
</evidence>
<proteinExistence type="predicted"/>
<feature type="region of interest" description="Disordered" evidence="1">
    <location>
        <begin position="167"/>
        <end position="186"/>
    </location>
</feature>
<dbReference type="RefSeq" id="XP_014552966.1">
    <property type="nucleotide sequence ID" value="XM_014697480.1"/>
</dbReference>
<accession>W7EBR1</accession>
<feature type="compositionally biased region" description="Basic and acidic residues" evidence="1">
    <location>
        <begin position="167"/>
        <end position="177"/>
    </location>
</feature>
<name>W7EBR1_BIPV3</name>
<organism evidence="2 3">
    <name type="scientific">Bipolaris victoriae (strain FI3)</name>
    <name type="common">Victoria blight of oats agent</name>
    <name type="synonym">Cochliobolus victoriae</name>
    <dbReference type="NCBI Taxonomy" id="930091"/>
    <lineage>
        <taxon>Eukaryota</taxon>
        <taxon>Fungi</taxon>
        <taxon>Dikarya</taxon>
        <taxon>Ascomycota</taxon>
        <taxon>Pezizomycotina</taxon>
        <taxon>Dothideomycetes</taxon>
        <taxon>Pleosporomycetidae</taxon>
        <taxon>Pleosporales</taxon>
        <taxon>Pleosporineae</taxon>
        <taxon>Pleosporaceae</taxon>
        <taxon>Bipolaris</taxon>
    </lineage>
</organism>
<evidence type="ECO:0000313" key="2">
    <source>
        <dbReference type="EMBL" id="EUN23385.1"/>
    </source>
</evidence>
<dbReference type="EMBL" id="KI968788">
    <property type="protein sequence ID" value="EUN23385.1"/>
    <property type="molecule type" value="Genomic_DNA"/>
</dbReference>